<gene>
    <name evidence="1" type="ORF">CLV39_1644</name>
</gene>
<accession>A0A3M0BC53</accession>
<protein>
    <recommendedName>
        <fullName evidence="3">DUF397 domain-containing protein</fullName>
    </recommendedName>
</protein>
<proteinExistence type="predicted"/>
<dbReference type="EMBL" id="REFO01000017">
    <property type="protein sequence ID" value="RMA92488.1"/>
    <property type="molecule type" value="Genomic_DNA"/>
</dbReference>
<dbReference type="Proteomes" id="UP000280842">
    <property type="component" value="Unassembled WGS sequence"/>
</dbReference>
<comment type="caution">
    <text evidence="1">The sequence shown here is derived from an EMBL/GenBank/DDBJ whole genome shotgun (WGS) entry which is preliminary data.</text>
</comment>
<sequence>MEIIKKLTLCSSAHCCPDIEIIKNEKGESEVILKENDDKIVLNKHAWNLLVKLIKEGELKEL</sequence>
<dbReference type="RefSeq" id="WP_121923736.1">
    <property type="nucleotide sequence ID" value="NZ_REFO01000017.1"/>
</dbReference>
<reference evidence="1 2" key="1">
    <citation type="submission" date="2018-10" db="EMBL/GenBank/DDBJ databases">
        <title>Genomic Encyclopedia of Archaeal and Bacterial Type Strains, Phase II (KMG-II): from individual species to whole genera.</title>
        <authorList>
            <person name="Goeker M."/>
        </authorList>
    </citation>
    <scope>NUCLEOTIDE SEQUENCE [LARGE SCALE GENOMIC DNA]</scope>
    <source>
        <strain evidence="1 2">VM1</strain>
    </source>
</reference>
<organism evidence="1 2">
    <name type="scientific">Hydrogenothermus marinus</name>
    <dbReference type="NCBI Taxonomy" id="133270"/>
    <lineage>
        <taxon>Bacteria</taxon>
        <taxon>Pseudomonadati</taxon>
        <taxon>Aquificota</taxon>
        <taxon>Aquificia</taxon>
        <taxon>Aquificales</taxon>
        <taxon>Hydrogenothermaceae</taxon>
        <taxon>Hydrogenothermus</taxon>
    </lineage>
</organism>
<keyword evidence="2" id="KW-1185">Reference proteome</keyword>
<name>A0A3M0BC53_9AQUI</name>
<evidence type="ECO:0008006" key="3">
    <source>
        <dbReference type="Google" id="ProtNLM"/>
    </source>
</evidence>
<evidence type="ECO:0000313" key="1">
    <source>
        <dbReference type="EMBL" id="RMA92488.1"/>
    </source>
</evidence>
<dbReference type="AlphaFoldDB" id="A0A3M0BC53"/>
<evidence type="ECO:0000313" key="2">
    <source>
        <dbReference type="Proteomes" id="UP000280842"/>
    </source>
</evidence>